<dbReference type="InterPro" id="IPR029069">
    <property type="entry name" value="HotDog_dom_sf"/>
</dbReference>
<dbReference type="Proteomes" id="UP000287188">
    <property type="component" value="Unassembled WGS sequence"/>
</dbReference>
<evidence type="ECO:0000313" key="3">
    <source>
        <dbReference type="Proteomes" id="UP000287188"/>
    </source>
</evidence>
<name>A0A402AWL1_9CHLR</name>
<proteinExistence type="predicted"/>
<protein>
    <recommendedName>
        <fullName evidence="1">Thioesterase putative domain-containing protein</fullName>
    </recommendedName>
</protein>
<evidence type="ECO:0000313" key="2">
    <source>
        <dbReference type="EMBL" id="GCE23469.1"/>
    </source>
</evidence>
<dbReference type="Gene3D" id="3.10.129.10">
    <property type="entry name" value="Hotdog Thioesterase"/>
    <property type="match status" value="1"/>
</dbReference>
<keyword evidence="3" id="KW-1185">Reference proteome</keyword>
<evidence type="ECO:0000259" key="1">
    <source>
        <dbReference type="Pfam" id="PF09500"/>
    </source>
</evidence>
<dbReference type="NCBIfam" id="TIGR02447">
    <property type="entry name" value="yiiD_Cterm"/>
    <property type="match status" value="1"/>
</dbReference>
<sequence length="151" mass="17306">MQDRLQELQALLYKEIPITRHFHLTAGAYNERMLRLDAPLAENVNHAGTAFGGSLSALLTLAGWSMIWFMLQELDLQGEIIIQDSSCRYLTPVKKDFSAYCYRPTNEQLGRFEKMLRTHQKGRLELKAEIIEGDTLAVSFVGRYVVLLEEK</sequence>
<organism evidence="2 3">
    <name type="scientific">Dictyobacter kobayashii</name>
    <dbReference type="NCBI Taxonomy" id="2014872"/>
    <lineage>
        <taxon>Bacteria</taxon>
        <taxon>Bacillati</taxon>
        <taxon>Chloroflexota</taxon>
        <taxon>Ktedonobacteria</taxon>
        <taxon>Ktedonobacterales</taxon>
        <taxon>Dictyobacteraceae</taxon>
        <taxon>Dictyobacter</taxon>
    </lineage>
</organism>
<gene>
    <name evidence="2" type="ORF">KDK_72690</name>
</gene>
<accession>A0A402AWL1</accession>
<feature type="domain" description="Thioesterase putative" evidence="1">
    <location>
        <begin position="6"/>
        <end position="147"/>
    </location>
</feature>
<reference evidence="3" key="1">
    <citation type="submission" date="2018-12" db="EMBL/GenBank/DDBJ databases">
        <title>Tengunoibacter tsumagoiensis gen. nov., sp. nov., Dictyobacter kobayashii sp. nov., D. alpinus sp. nov., and D. joshuensis sp. nov. and description of Dictyobacteraceae fam. nov. within the order Ktedonobacterales isolated from Tengu-no-mugimeshi.</title>
        <authorList>
            <person name="Wang C.M."/>
            <person name="Zheng Y."/>
            <person name="Sakai Y."/>
            <person name="Toyoda A."/>
            <person name="Minakuchi Y."/>
            <person name="Abe K."/>
            <person name="Yokota A."/>
            <person name="Yabe S."/>
        </authorList>
    </citation>
    <scope>NUCLEOTIDE SEQUENCE [LARGE SCALE GENOMIC DNA]</scope>
    <source>
        <strain evidence="3">Uno11</strain>
    </source>
</reference>
<dbReference type="RefSeq" id="WP_126556905.1">
    <property type="nucleotide sequence ID" value="NZ_BIFS01000002.1"/>
</dbReference>
<dbReference type="Pfam" id="PF09500">
    <property type="entry name" value="YiiD_C"/>
    <property type="match status" value="1"/>
</dbReference>
<dbReference type="OrthoDB" id="572024at2"/>
<dbReference type="EMBL" id="BIFS01000002">
    <property type="protein sequence ID" value="GCE23469.1"/>
    <property type="molecule type" value="Genomic_DNA"/>
</dbReference>
<comment type="caution">
    <text evidence="2">The sequence shown here is derived from an EMBL/GenBank/DDBJ whole genome shotgun (WGS) entry which is preliminary data.</text>
</comment>
<dbReference type="SUPFAM" id="SSF54637">
    <property type="entry name" value="Thioesterase/thiol ester dehydrase-isomerase"/>
    <property type="match status" value="1"/>
</dbReference>
<dbReference type="InterPro" id="IPR012660">
    <property type="entry name" value="YiiD_C"/>
</dbReference>
<dbReference type="AlphaFoldDB" id="A0A402AWL1"/>